<feature type="transmembrane region" description="Helical" evidence="8">
    <location>
        <begin position="17"/>
        <end position="36"/>
    </location>
</feature>
<keyword evidence="2" id="KW-1003">Cell membrane</keyword>
<dbReference type="GO" id="GO:0005886">
    <property type="term" value="C:plasma membrane"/>
    <property type="evidence" value="ECO:0007669"/>
    <property type="project" value="UniProtKB-SubCell"/>
</dbReference>
<organism evidence="9 10">
    <name type="scientific">Abyssobacteria bacterium (strain SURF_5)</name>
    <dbReference type="NCBI Taxonomy" id="2093360"/>
    <lineage>
        <taxon>Bacteria</taxon>
        <taxon>Pseudomonadati</taxon>
        <taxon>Candidatus Hydrogenedentota</taxon>
        <taxon>Candidatus Abyssobacteria</taxon>
    </lineage>
</organism>
<evidence type="ECO:0000256" key="4">
    <source>
        <dbReference type="ARBA" id="ARBA00022679"/>
    </source>
</evidence>
<keyword evidence="6 8" id="KW-1133">Transmembrane helix</keyword>
<reference evidence="9 10" key="1">
    <citation type="journal article" date="2017" name="ISME J.">
        <title>Energy and carbon metabolisms in a deep terrestrial subsurface fluid microbial community.</title>
        <authorList>
            <person name="Momper L."/>
            <person name="Jungbluth S.P."/>
            <person name="Lee M.D."/>
            <person name="Amend J.P."/>
        </authorList>
    </citation>
    <scope>NUCLEOTIDE SEQUENCE [LARGE SCALE GENOMIC DNA]</scope>
    <source>
        <strain evidence="9">SURF_5</strain>
    </source>
</reference>
<feature type="transmembrane region" description="Helical" evidence="8">
    <location>
        <begin position="213"/>
        <end position="232"/>
    </location>
</feature>
<feature type="transmembrane region" description="Helical" evidence="8">
    <location>
        <begin position="270"/>
        <end position="287"/>
    </location>
</feature>
<comment type="caution">
    <text evidence="9">The sequence shown here is derived from an EMBL/GenBank/DDBJ whole genome shotgun (WGS) entry which is preliminary data.</text>
</comment>
<comment type="subcellular location">
    <subcellularLocation>
        <location evidence="1">Cell membrane</location>
        <topology evidence="1">Multi-pass membrane protein</topology>
    </subcellularLocation>
</comment>
<evidence type="ECO:0000256" key="1">
    <source>
        <dbReference type="ARBA" id="ARBA00004651"/>
    </source>
</evidence>
<feature type="transmembrane region" description="Helical" evidence="8">
    <location>
        <begin position="316"/>
        <end position="336"/>
    </location>
</feature>
<keyword evidence="4" id="KW-0808">Transferase</keyword>
<name>A0A3A4P0E1_ABYX5</name>
<proteinExistence type="predicted"/>
<dbReference type="GO" id="GO:0009103">
    <property type="term" value="P:lipopolysaccharide biosynthetic process"/>
    <property type="evidence" value="ECO:0007669"/>
    <property type="project" value="UniProtKB-ARBA"/>
</dbReference>
<feature type="transmembrane region" description="Helical" evidence="8">
    <location>
        <begin position="116"/>
        <end position="138"/>
    </location>
</feature>
<accession>A0A3A4P0E1</accession>
<protein>
    <submittedName>
        <fullName evidence="9">Uncharacterized protein</fullName>
    </submittedName>
</protein>
<feature type="transmembrane region" description="Helical" evidence="8">
    <location>
        <begin position="348"/>
        <end position="366"/>
    </location>
</feature>
<dbReference type="Proteomes" id="UP000265882">
    <property type="component" value="Unassembled WGS sequence"/>
</dbReference>
<evidence type="ECO:0000313" key="10">
    <source>
        <dbReference type="Proteomes" id="UP000265882"/>
    </source>
</evidence>
<evidence type="ECO:0000256" key="5">
    <source>
        <dbReference type="ARBA" id="ARBA00022692"/>
    </source>
</evidence>
<evidence type="ECO:0000313" key="9">
    <source>
        <dbReference type="EMBL" id="RJP23856.1"/>
    </source>
</evidence>
<evidence type="ECO:0000256" key="6">
    <source>
        <dbReference type="ARBA" id="ARBA00022989"/>
    </source>
</evidence>
<feature type="transmembrane region" description="Helical" evidence="8">
    <location>
        <begin position="166"/>
        <end position="193"/>
    </location>
</feature>
<dbReference type="InterPro" id="IPR050297">
    <property type="entry name" value="LipidA_mod_glycosyltrf_83"/>
</dbReference>
<dbReference type="PANTHER" id="PTHR33908">
    <property type="entry name" value="MANNOSYLTRANSFERASE YKCB-RELATED"/>
    <property type="match status" value="1"/>
</dbReference>
<keyword evidence="5 8" id="KW-0812">Transmembrane</keyword>
<evidence type="ECO:0000256" key="3">
    <source>
        <dbReference type="ARBA" id="ARBA00022676"/>
    </source>
</evidence>
<keyword evidence="3" id="KW-0328">Glycosyltransferase</keyword>
<evidence type="ECO:0000256" key="2">
    <source>
        <dbReference type="ARBA" id="ARBA00022475"/>
    </source>
</evidence>
<keyword evidence="7 8" id="KW-0472">Membrane</keyword>
<dbReference type="EMBL" id="QZKU01000042">
    <property type="protein sequence ID" value="RJP23856.1"/>
    <property type="molecule type" value="Genomic_DNA"/>
</dbReference>
<evidence type="ECO:0000256" key="8">
    <source>
        <dbReference type="SAM" id="Phobius"/>
    </source>
</evidence>
<sequence length="518" mass="57157">MRDEVETIESASRLRRLIPFTLLFLIQLSFFSLLAVRRLIDSDEGFYLYISKIVFSEGAIPYRDVFYQQMPLLPYLYGCWMRLFGYTWEAGRIFSALLSAATGALLVWAVEKTTSSRLLAVAAFLLYTLNLSVLLFFLTAKTYALSTSLLFSSIILLGEYKGKYRFGAAGFLLALSVQTRLFFLAAAPALLFFLWKQIDRRRLAAFRDFSTGFVLGLIPSLILLCLAPRQFLFDNVTYHALRDPAGFVGDLPQKFEVVRKLVFSPGTFRPTQLSLLFAAFPVAIIAWKRMSDSGKLAAAAAALLGIASLLPTPTFGQYFCVLVPFLALSLLQAIHAYSRPLPAAMRKIICASIALIALLAATAAAPRVHSLFFKGRNVPGIPDGSDPNDWSIATANKIAAIVESSSEGSPVVSSWPGYLLSADRTIYPKMENQISIGVSEDIPPETADALKLLRKDDLRRAIADPRVQVVVAGNCMHWWQSIYLEAVAQNGYDLLTKEANALIYIRPRRDSPTGGGAG</sequence>
<gene>
    <name evidence="9" type="ORF">C4520_05285</name>
</gene>
<evidence type="ECO:0000256" key="7">
    <source>
        <dbReference type="ARBA" id="ARBA00023136"/>
    </source>
</evidence>
<dbReference type="PANTHER" id="PTHR33908:SF11">
    <property type="entry name" value="MEMBRANE PROTEIN"/>
    <property type="match status" value="1"/>
</dbReference>
<feature type="transmembrane region" description="Helical" evidence="8">
    <location>
        <begin position="294"/>
        <end position="310"/>
    </location>
</feature>
<dbReference type="GO" id="GO:0016763">
    <property type="term" value="F:pentosyltransferase activity"/>
    <property type="evidence" value="ECO:0007669"/>
    <property type="project" value="TreeGrafter"/>
</dbReference>
<feature type="transmembrane region" description="Helical" evidence="8">
    <location>
        <begin position="90"/>
        <end position="110"/>
    </location>
</feature>
<dbReference type="AlphaFoldDB" id="A0A3A4P0E1"/>